<dbReference type="InterPro" id="IPR011486">
    <property type="entry name" value="BBP2"/>
</dbReference>
<keyword evidence="3" id="KW-1185">Reference proteome</keyword>
<feature type="signal peptide" evidence="1">
    <location>
        <begin position="1"/>
        <end position="20"/>
    </location>
</feature>
<evidence type="ECO:0000313" key="3">
    <source>
        <dbReference type="Proteomes" id="UP000199031"/>
    </source>
</evidence>
<proteinExistence type="predicted"/>
<dbReference type="Proteomes" id="UP000199031">
    <property type="component" value="Unassembled WGS sequence"/>
</dbReference>
<dbReference type="RefSeq" id="WP_090661602.1">
    <property type="nucleotide sequence ID" value="NZ_FOXQ01000012.1"/>
</dbReference>
<reference evidence="2 3" key="1">
    <citation type="submission" date="2016-10" db="EMBL/GenBank/DDBJ databases">
        <authorList>
            <person name="de Groot N.N."/>
        </authorList>
    </citation>
    <scope>NUCLEOTIDE SEQUENCE [LARGE SCALE GENOMIC DNA]</scope>
    <source>
        <strain evidence="2 3">DSM 28286</strain>
    </source>
</reference>
<sequence length="355" mass="38977">MTKRIASSISFLLISTVAFSQEDSAKTSPWPTITGSVDVYYRYNFANAKDASTGEKYTNNYTAFTNSRNSFELGMASLRADHSFGKASATVDLGFGKRAEEFSYANPDHSTLFAVKQAFLSYAVSDKFKLTMGKWATHIGYELTDAYLNRNYSMDYMFSYGPFSHTGLKADIGLGKKSNLMLGVANTTDYVSQNNSRFFGLAQFSTATADDKLSAYINYQGSYGGSYGLTQFDLVLLGTVSDKFSIGYNGTVQSVKPDGGSSNSWWGSALYFNVDPLSSFGITLRGEYFDNKKAVVAAPGTSIFDITLSPNFKIGNLTIIPELRFENAKDEVFFKNNGDPVKSTFTGILAATYHF</sequence>
<gene>
    <name evidence="2" type="ORF">SAMN05444277_112121</name>
</gene>
<feature type="chain" id="PRO_5011739798" evidence="1">
    <location>
        <begin position="21"/>
        <end position="355"/>
    </location>
</feature>
<organism evidence="2 3">
    <name type="scientific">Parafilimonas terrae</name>
    <dbReference type="NCBI Taxonomy" id="1465490"/>
    <lineage>
        <taxon>Bacteria</taxon>
        <taxon>Pseudomonadati</taxon>
        <taxon>Bacteroidota</taxon>
        <taxon>Chitinophagia</taxon>
        <taxon>Chitinophagales</taxon>
        <taxon>Chitinophagaceae</taxon>
        <taxon>Parafilimonas</taxon>
    </lineage>
</organism>
<evidence type="ECO:0000313" key="2">
    <source>
        <dbReference type="EMBL" id="SFQ44429.1"/>
    </source>
</evidence>
<dbReference type="OrthoDB" id="1114561at2"/>
<dbReference type="STRING" id="1465490.SAMN05444277_112121"/>
<dbReference type="AlphaFoldDB" id="A0A1I5YJM9"/>
<accession>A0A1I5YJM9</accession>
<evidence type="ECO:0000256" key="1">
    <source>
        <dbReference type="SAM" id="SignalP"/>
    </source>
</evidence>
<protein>
    <submittedName>
        <fullName evidence="2">Putative beta-barrel porin-2, OmpL-like. bbp2</fullName>
    </submittedName>
</protein>
<keyword evidence="1" id="KW-0732">Signal</keyword>
<dbReference type="Pfam" id="PF07642">
    <property type="entry name" value="BBP2"/>
    <property type="match status" value="1"/>
</dbReference>
<name>A0A1I5YJM9_9BACT</name>
<dbReference type="EMBL" id="FOXQ01000012">
    <property type="protein sequence ID" value="SFQ44429.1"/>
    <property type="molecule type" value="Genomic_DNA"/>
</dbReference>